<dbReference type="InterPro" id="IPR045518">
    <property type="entry name" value="2EXR"/>
</dbReference>
<dbReference type="Pfam" id="PF20150">
    <property type="entry name" value="2EXR"/>
    <property type="match status" value="1"/>
</dbReference>
<dbReference type="PANTHER" id="PTHR35910">
    <property type="entry name" value="2EXR DOMAIN-CONTAINING PROTEIN"/>
    <property type="match status" value="1"/>
</dbReference>
<feature type="region of interest" description="Disordered" evidence="1">
    <location>
        <begin position="1"/>
        <end position="20"/>
    </location>
</feature>
<dbReference type="OrthoDB" id="3540486at2759"/>
<accession>A0A2J6QPB5</accession>
<evidence type="ECO:0000259" key="2">
    <source>
        <dbReference type="Pfam" id="PF20150"/>
    </source>
</evidence>
<name>A0A2J6QPB5_9HELO</name>
<feature type="domain" description="2EXR" evidence="2">
    <location>
        <begin position="35"/>
        <end position="101"/>
    </location>
</feature>
<organism evidence="3 4">
    <name type="scientific">Hyaloscypha hepaticicola</name>
    <dbReference type="NCBI Taxonomy" id="2082293"/>
    <lineage>
        <taxon>Eukaryota</taxon>
        <taxon>Fungi</taxon>
        <taxon>Dikarya</taxon>
        <taxon>Ascomycota</taxon>
        <taxon>Pezizomycotina</taxon>
        <taxon>Leotiomycetes</taxon>
        <taxon>Helotiales</taxon>
        <taxon>Hyaloscyphaceae</taxon>
        <taxon>Hyaloscypha</taxon>
    </lineage>
</organism>
<proteinExistence type="predicted"/>
<evidence type="ECO:0000313" key="3">
    <source>
        <dbReference type="EMBL" id="PMD28082.1"/>
    </source>
</evidence>
<feature type="compositionally biased region" description="Polar residues" evidence="1">
    <location>
        <begin position="7"/>
        <end position="19"/>
    </location>
</feature>
<sequence length="223" mass="26155">MRLAALSDTTNPSQGSSFKTPIREPTFIYKPLPEFHHFADFPAELRLMIWRSAIPVDFSDNPISVKPYSYTSRNRRMPPKTSGINQESRKETLKYLRRLELQTPEVSEHEGHKWHRKYPIHFILWDISIDVLTLDWWSLVSNVTDVLKYLNLETFVNEKKGTISCVQILDIDTQAWSSGYGTLSLGPHVMEPIEKKLKYFRRIADIVFPGYIWRRRNGMILED</sequence>
<dbReference type="EMBL" id="KZ613464">
    <property type="protein sequence ID" value="PMD28082.1"/>
    <property type="molecule type" value="Genomic_DNA"/>
</dbReference>
<evidence type="ECO:0000256" key="1">
    <source>
        <dbReference type="SAM" id="MobiDB-lite"/>
    </source>
</evidence>
<dbReference type="AlphaFoldDB" id="A0A2J6QPB5"/>
<keyword evidence="4" id="KW-1185">Reference proteome</keyword>
<dbReference type="PANTHER" id="PTHR35910:SF6">
    <property type="entry name" value="2EXR DOMAIN-CONTAINING PROTEIN"/>
    <property type="match status" value="1"/>
</dbReference>
<protein>
    <recommendedName>
        <fullName evidence="2">2EXR domain-containing protein</fullName>
    </recommendedName>
</protein>
<dbReference type="Proteomes" id="UP000235672">
    <property type="component" value="Unassembled WGS sequence"/>
</dbReference>
<gene>
    <name evidence="3" type="ORF">NA56DRAFT_742251</name>
</gene>
<evidence type="ECO:0000313" key="4">
    <source>
        <dbReference type="Proteomes" id="UP000235672"/>
    </source>
</evidence>
<reference evidence="3 4" key="1">
    <citation type="submission" date="2016-05" db="EMBL/GenBank/DDBJ databases">
        <title>A degradative enzymes factory behind the ericoid mycorrhizal symbiosis.</title>
        <authorList>
            <consortium name="DOE Joint Genome Institute"/>
            <person name="Martino E."/>
            <person name="Morin E."/>
            <person name="Grelet G."/>
            <person name="Kuo A."/>
            <person name="Kohler A."/>
            <person name="Daghino S."/>
            <person name="Barry K."/>
            <person name="Choi C."/>
            <person name="Cichocki N."/>
            <person name="Clum A."/>
            <person name="Copeland A."/>
            <person name="Hainaut M."/>
            <person name="Haridas S."/>
            <person name="Labutti K."/>
            <person name="Lindquist E."/>
            <person name="Lipzen A."/>
            <person name="Khouja H.-R."/>
            <person name="Murat C."/>
            <person name="Ohm R."/>
            <person name="Olson A."/>
            <person name="Spatafora J."/>
            <person name="Veneault-Fourrey C."/>
            <person name="Henrissat B."/>
            <person name="Grigoriev I."/>
            <person name="Martin F."/>
            <person name="Perotto S."/>
        </authorList>
    </citation>
    <scope>NUCLEOTIDE SEQUENCE [LARGE SCALE GENOMIC DNA]</scope>
    <source>
        <strain evidence="3 4">UAMH 7357</strain>
    </source>
</reference>